<keyword evidence="2" id="KW-1185">Reference proteome</keyword>
<sequence length="149" mass="17449">MKDLFRSKYSLLFLILFIILLYVILEKAILPFVMNVVESDVFFEEETEAELLGNVRNERTDFALMHCKNSMKEEEIVPEDADFLDGKYDAWALGNRTYIIRSGVRMIDPEKGQVERKFACKIRLVENDPTDFKNWSILGIDFHGDDEEE</sequence>
<dbReference type="EMBL" id="AP017928">
    <property type="protein sequence ID" value="BBA37292.1"/>
    <property type="molecule type" value="Genomic_DNA"/>
</dbReference>
<organism evidence="1 2">
    <name type="scientific">Methylocaldum marinum</name>
    <dbReference type="NCBI Taxonomy" id="1432792"/>
    <lineage>
        <taxon>Bacteria</taxon>
        <taxon>Pseudomonadati</taxon>
        <taxon>Pseudomonadota</taxon>
        <taxon>Gammaproteobacteria</taxon>
        <taxon>Methylococcales</taxon>
        <taxon>Methylococcaceae</taxon>
        <taxon>Methylocaldum</taxon>
    </lineage>
</organism>
<dbReference type="AlphaFoldDB" id="A0A250L0C9"/>
<reference evidence="1 2" key="1">
    <citation type="submission" date="2016-12" db="EMBL/GenBank/DDBJ databases">
        <title>Genome sequencing of Methylocaldum marinum.</title>
        <authorList>
            <person name="Takeuchi M."/>
            <person name="Kamagata Y."/>
            <person name="Hiraoka S."/>
            <person name="Oshima K."/>
            <person name="Hattori M."/>
            <person name="Iwasaki W."/>
        </authorList>
    </citation>
    <scope>NUCLEOTIDE SEQUENCE [LARGE SCALE GENOMIC DNA]</scope>
    <source>
        <strain evidence="1 2">S8</strain>
    </source>
</reference>
<dbReference type="KEGG" id="mmai:sS8_5373"/>
<dbReference type="Proteomes" id="UP000266313">
    <property type="component" value="Chromosome"/>
</dbReference>
<dbReference type="OrthoDB" id="5572199at2"/>
<evidence type="ECO:0000313" key="1">
    <source>
        <dbReference type="EMBL" id="BBA37292.1"/>
    </source>
</evidence>
<accession>A0A250L0C9</accession>
<proteinExistence type="predicted"/>
<name>A0A250L0C9_9GAMM</name>
<protein>
    <submittedName>
        <fullName evidence="1">Uncharacterized protein</fullName>
    </submittedName>
</protein>
<gene>
    <name evidence="1" type="ORF">sS8_5373</name>
</gene>
<evidence type="ECO:0000313" key="2">
    <source>
        <dbReference type="Proteomes" id="UP000266313"/>
    </source>
</evidence>